<accession>A0ABN1UDK7</accession>
<proteinExistence type="predicted"/>
<dbReference type="Proteomes" id="UP001499979">
    <property type="component" value="Unassembled WGS sequence"/>
</dbReference>
<name>A0ABN1UDK7_9ACTN</name>
<dbReference type="EMBL" id="BAAAJE010000006">
    <property type="protein sequence ID" value="GAA1138670.1"/>
    <property type="molecule type" value="Genomic_DNA"/>
</dbReference>
<organism evidence="1 2">
    <name type="scientific">Nocardioides aquiterrae</name>
    <dbReference type="NCBI Taxonomy" id="203799"/>
    <lineage>
        <taxon>Bacteria</taxon>
        <taxon>Bacillati</taxon>
        <taxon>Actinomycetota</taxon>
        <taxon>Actinomycetes</taxon>
        <taxon>Propionibacteriales</taxon>
        <taxon>Nocardioidaceae</taxon>
        <taxon>Nocardioides</taxon>
    </lineage>
</organism>
<reference evidence="1 2" key="1">
    <citation type="journal article" date="2019" name="Int. J. Syst. Evol. Microbiol.">
        <title>The Global Catalogue of Microorganisms (GCM) 10K type strain sequencing project: providing services to taxonomists for standard genome sequencing and annotation.</title>
        <authorList>
            <consortium name="The Broad Institute Genomics Platform"/>
            <consortium name="The Broad Institute Genome Sequencing Center for Infectious Disease"/>
            <person name="Wu L."/>
            <person name="Ma J."/>
        </authorList>
    </citation>
    <scope>NUCLEOTIDE SEQUENCE [LARGE SCALE GENOMIC DNA]</scope>
    <source>
        <strain evidence="1 2">JCM 11813</strain>
    </source>
</reference>
<keyword evidence="2" id="KW-1185">Reference proteome</keyword>
<evidence type="ECO:0008006" key="3">
    <source>
        <dbReference type="Google" id="ProtNLM"/>
    </source>
</evidence>
<evidence type="ECO:0000313" key="2">
    <source>
        <dbReference type="Proteomes" id="UP001499979"/>
    </source>
</evidence>
<evidence type="ECO:0000313" key="1">
    <source>
        <dbReference type="EMBL" id="GAA1138670.1"/>
    </source>
</evidence>
<sequence length="278" mass="30675">MTDTVQLTTAADLTAILRRHYLPAGRPAGGVFASEIGSPDGRRRADALWMPLTTSGGTGLIGHEIKVTRADVMVELQDPTKAEPWLQFCERWWLVIADPALVEGLEIPEAWGIMSPPSGRRTRSMTIVRPAPKLHPKNPAPGLQRLLAWSFYRQSTALGEAERDRDRYQRLWDDARERLAQRQIGADTPHAARVHDLLKKIEEAADAREIWHRVDDGLIAETVVDAMVVREATKRAARQLEGVAQSLEDPFGYAKRQVDAALRLLAAGSSPNAEGGAS</sequence>
<comment type="caution">
    <text evidence="1">The sequence shown here is derived from an EMBL/GenBank/DDBJ whole genome shotgun (WGS) entry which is preliminary data.</text>
</comment>
<gene>
    <name evidence="1" type="ORF">GCM10009606_18050</name>
</gene>
<dbReference type="RefSeq" id="WP_343907167.1">
    <property type="nucleotide sequence ID" value="NZ_BAAAJE010000006.1"/>
</dbReference>
<protein>
    <recommendedName>
        <fullName evidence="3">MmcB family DNA repair protein</fullName>
    </recommendedName>
</protein>